<evidence type="ECO:0000313" key="2">
    <source>
        <dbReference type="Proteomes" id="UP001152795"/>
    </source>
</evidence>
<name>A0A7D9E8W4_PARCT</name>
<protein>
    <submittedName>
        <fullName evidence="1">Uncharacterized protein</fullName>
    </submittedName>
</protein>
<dbReference type="Proteomes" id="UP001152795">
    <property type="component" value="Unassembled WGS sequence"/>
</dbReference>
<comment type="caution">
    <text evidence="1">The sequence shown here is derived from an EMBL/GenBank/DDBJ whole genome shotgun (WGS) entry which is preliminary data.</text>
</comment>
<organism evidence="1 2">
    <name type="scientific">Paramuricea clavata</name>
    <name type="common">Red gorgonian</name>
    <name type="synonym">Violescent sea-whip</name>
    <dbReference type="NCBI Taxonomy" id="317549"/>
    <lineage>
        <taxon>Eukaryota</taxon>
        <taxon>Metazoa</taxon>
        <taxon>Cnidaria</taxon>
        <taxon>Anthozoa</taxon>
        <taxon>Octocorallia</taxon>
        <taxon>Malacalcyonacea</taxon>
        <taxon>Plexauridae</taxon>
        <taxon>Paramuricea</taxon>
    </lineage>
</organism>
<reference evidence="1" key="1">
    <citation type="submission" date="2020-04" db="EMBL/GenBank/DDBJ databases">
        <authorList>
            <person name="Alioto T."/>
            <person name="Alioto T."/>
            <person name="Gomez Garrido J."/>
        </authorList>
    </citation>
    <scope>NUCLEOTIDE SEQUENCE</scope>
    <source>
        <strain evidence="1">A484AB</strain>
    </source>
</reference>
<keyword evidence="2" id="KW-1185">Reference proteome</keyword>
<sequence length="78" mass="9173">MASYSDMNEFSIEQLMALNSIIYSDNEIDERVENIMEDKTYRIAPSDKGKDPLEGERQFVDEVDRDMEKRNYGNMEVL</sequence>
<accession>A0A7D9E8W4</accession>
<evidence type="ECO:0000313" key="1">
    <source>
        <dbReference type="EMBL" id="CAB4004648.1"/>
    </source>
</evidence>
<gene>
    <name evidence="1" type="ORF">PACLA_8A083289</name>
</gene>
<dbReference type="EMBL" id="CACRXK020004960">
    <property type="protein sequence ID" value="CAB4004648.1"/>
    <property type="molecule type" value="Genomic_DNA"/>
</dbReference>
<dbReference type="AlphaFoldDB" id="A0A7D9E8W4"/>
<proteinExistence type="predicted"/>